<dbReference type="SMART" id="SM00325">
    <property type="entry name" value="RhoGEF"/>
    <property type="match status" value="1"/>
</dbReference>
<proteinExistence type="predicted"/>
<feature type="compositionally biased region" description="Polar residues" evidence="1">
    <location>
        <begin position="532"/>
        <end position="543"/>
    </location>
</feature>
<evidence type="ECO:0000256" key="1">
    <source>
        <dbReference type="SAM" id="MobiDB-lite"/>
    </source>
</evidence>
<evidence type="ECO:0000313" key="3">
    <source>
        <dbReference type="EMBL" id="KZT06915.1"/>
    </source>
</evidence>
<dbReference type="CDD" id="cd00160">
    <property type="entry name" value="RhoGEF"/>
    <property type="match status" value="1"/>
</dbReference>
<dbReference type="PANTHER" id="PTHR12673:SF270">
    <property type="entry name" value="FYVE-TYPE DOMAIN-CONTAINING PROTEIN"/>
    <property type="match status" value="1"/>
</dbReference>
<dbReference type="InterPro" id="IPR011993">
    <property type="entry name" value="PH-like_dom_sf"/>
</dbReference>
<dbReference type="SUPFAM" id="SSF50729">
    <property type="entry name" value="PH domain-like"/>
    <property type="match status" value="1"/>
</dbReference>
<feature type="region of interest" description="Disordered" evidence="1">
    <location>
        <begin position="807"/>
        <end position="841"/>
    </location>
</feature>
<feature type="compositionally biased region" description="Pro residues" evidence="1">
    <location>
        <begin position="39"/>
        <end position="49"/>
    </location>
</feature>
<name>A0A165EF22_9APHY</name>
<feature type="region of interest" description="Disordered" evidence="1">
    <location>
        <begin position="398"/>
        <end position="544"/>
    </location>
</feature>
<feature type="compositionally biased region" description="Acidic residues" evidence="1">
    <location>
        <begin position="187"/>
        <end position="206"/>
    </location>
</feature>
<feature type="compositionally biased region" description="Low complexity" evidence="1">
    <location>
        <begin position="62"/>
        <end position="80"/>
    </location>
</feature>
<dbReference type="InterPro" id="IPR051092">
    <property type="entry name" value="FYVE_RhoGEF_PH"/>
</dbReference>
<dbReference type="GeneID" id="63821410"/>
<dbReference type="SUPFAM" id="SSF48065">
    <property type="entry name" value="DBL homology domain (DH-domain)"/>
    <property type="match status" value="1"/>
</dbReference>
<evidence type="ECO:0000313" key="4">
    <source>
        <dbReference type="Proteomes" id="UP000076871"/>
    </source>
</evidence>
<reference evidence="3 4" key="1">
    <citation type="journal article" date="2016" name="Mol. Biol. Evol.">
        <title>Comparative Genomics of Early-Diverging Mushroom-Forming Fungi Provides Insights into the Origins of Lignocellulose Decay Capabilities.</title>
        <authorList>
            <person name="Nagy L.G."/>
            <person name="Riley R."/>
            <person name="Tritt A."/>
            <person name="Adam C."/>
            <person name="Daum C."/>
            <person name="Floudas D."/>
            <person name="Sun H."/>
            <person name="Yadav J.S."/>
            <person name="Pangilinan J."/>
            <person name="Larsson K.H."/>
            <person name="Matsuura K."/>
            <person name="Barry K."/>
            <person name="Labutti K."/>
            <person name="Kuo R."/>
            <person name="Ohm R.A."/>
            <person name="Bhattacharya S.S."/>
            <person name="Shirouzu T."/>
            <person name="Yoshinaga Y."/>
            <person name="Martin F.M."/>
            <person name="Grigoriev I.V."/>
            <person name="Hibbett D.S."/>
        </authorList>
    </citation>
    <scope>NUCLEOTIDE SEQUENCE [LARGE SCALE GENOMIC DNA]</scope>
    <source>
        <strain evidence="3 4">93-53</strain>
    </source>
</reference>
<feature type="region of interest" description="Disordered" evidence="1">
    <location>
        <begin position="873"/>
        <end position="960"/>
    </location>
</feature>
<feature type="region of interest" description="Disordered" evidence="1">
    <location>
        <begin position="181"/>
        <end position="206"/>
    </location>
</feature>
<dbReference type="InParanoid" id="A0A165EF22"/>
<dbReference type="Gene3D" id="2.30.29.30">
    <property type="entry name" value="Pleckstrin-homology domain (PH domain)/Phosphotyrosine-binding domain (PTB)"/>
    <property type="match status" value="1"/>
</dbReference>
<feature type="region of interest" description="Disordered" evidence="1">
    <location>
        <begin position="770"/>
        <end position="792"/>
    </location>
</feature>
<gene>
    <name evidence="3" type="ORF">LAESUDRAFT_652786</name>
</gene>
<evidence type="ECO:0000259" key="2">
    <source>
        <dbReference type="PROSITE" id="PS50010"/>
    </source>
</evidence>
<feature type="compositionally biased region" description="Polar residues" evidence="1">
    <location>
        <begin position="501"/>
        <end position="512"/>
    </location>
</feature>
<feature type="compositionally biased region" description="Low complexity" evidence="1">
    <location>
        <begin position="139"/>
        <end position="152"/>
    </location>
</feature>
<dbReference type="EMBL" id="KV427622">
    <property type="protein sequence ID" value="KZT06915.1"/>
    <property type="molecule type" value="Genomic_DNA"/>
</dbReference>
<feature type="region of interest" description="Disordered" evidence="1">
    <location>
        <begin position="585"/>
        <end position="710"/>
    </location>
</feature>
<feature type="compositionally biased region" description="Polar residues" evidence="1">
    <location>
        <begin position="117"/>
        <end position="133"/>
    </location>
</feature>
<dbReference type="GO" id="GO:0035556">
    <property type="term" value="P:intracellular signal transduction"/>
    <property type="evidence" value="ECO:0007669"/>
    <property type="project" value="InterPro"/>
</dbReference>
<sequence>MQNFLERSASEDDSILSDSGYAHSPARSPLATSGLPDPSIYPDPYPNRPPRWQHGSTTPALSSGDSSTASTRSSAYTNSARSGEYGHVHVVSGEGDLGVSTGINTDDVAQRLARGAGSSSSLQGRTPFDQSRWSDPYANSVRSRSSSVGNRNDSIHEGAFRVLRATPSFDMSWQVSVDERDEAGLGSEDDMTDEDGCLDDDDQEDEVDQPTSAALIAEEGRGIIVRGDDVPIVRLQAKPGTTHLLIGSSRTANAIPSFLSSTLPIISNTLLALDISANFLEAIPPTLAGCVNLEELNIASNPLRALPEFLSRLTSLRLLIVDSTGIGTLPESLCTLDKLHTLSMRRNKLNFLPSWLCLLPSLETLLVDGNPFQGPWRALMEPLLATVPMTPLYPPSTPMLPLPSASAGSTNTEPDGDDLCGNAWPDGDGQLPPGPEEEDTVTTACAPQLARSATAPVPVPPGDGASHRLSRTRTTPNKAHFEKHRGTSRSVTASDGPPLPTTSKVTQASTSSGDKEVRKMKSAGELRRKHANTVQGSSVSATPSPLRAAMSEYVTSASSSDLLNAASPRGSQVLPKRFASLGVASASSSSHPNRPPLSPDGSFWDSTPIDEDDILGEEQGNTMSRRSALPRDHTHAPQTEPNSPALSQLPSLPPKEEREKTRRWGFLKKMSMGKMRSDSTARLPAQGRPHASSFARPPLSRSASVTPGVPQIDVRISTTGALLNPPQSLTTTPPDGSAPTVFRQPSMDFHPPRLPQKPSMDALKVQISSSSSNLLAPSPTPRSNKRRSFLPVDMSPIPIPAASTFVTGVTASNGPDDELEEPRHYPPSPIPKDTTEELHRREMERAREARIRALRSVMAYLRDMHDLSLSHTAAAGLEPPSAPRSRRPTMVDGGRLPSDSSLSSVSSIPPVPSRPESTAQLRSPESRIGSRSGSTTQTNSVATTDSSGSGSGEERKYKNDRAKRARIIREIVETERTYVKGLQELVDIYITPAAVPVNVLSGVGQKQETLVPAAERKIVFGGLESLFSFHKESFLPALERATAPVLVPSEDLFLTDADGYLSLDVAMKVAQTFVSHAAFMKMYSTYINNFDNSVQRIRAWTSDNKQATAAGQTLSPSSSSAQLSIAGISVGTAGAGADSASTLAISTLTSGQRKRIKAYLKRCRMNPRHSQLNLEGYLLLPVQRIPRYRLLLEELVRSSPPMYDYVDDPLERALAEISSLANSMNEGKRESESRRRLVQWQSRIRGKFPSPLVQPHRRLIMDGPLQLKRVVRKATVSFPVINAQGDSSEVQIECLSPELTPRSLIGILCNDLLVLCRDSSDGQGPSSSVDLWAVLRMQTLPQPASIVHGNALRLVDNKAILYFEAPSTSDALTWFRAINQHIPASKA</sequence>
<dbReference type="InterPro" id="IPR035899">
    <property type="entry name" value="DBL_dom_sf"/>
</dbReference>
<feature type="domain" description="DH" evidence="2">
    <location>
        <begin position="963"/>
        <end position="1227"/>
    </location>
</feature>
<dbReference type="InterPro" id="IPR000219">
    <property type="entry name" value="DH_dom"/>
</dbReference>
<protein>
    <recommendedName>
        <fullName evidence="2">DH domain-containing protein</fullName>
    </recommendedName>
</protein>
<feature type="compositionally biased region" description="Polar residues" evidence="1">
    <location>
        <begin position="722"/>
        <end position="734"/>
    </location>
</feature>
<feature type="region of interest" description="Disordered" evidence="1">
    <location>
        <begin position="722"/>
        <end position="758"/>
    </location>
</feature>
<dbReference type="PROSITE" id="PS00741">
    <property type="entry name" value="DH_1"/>
    <property type="match status" value="1"/>
</dbReference>
<dbReference type="RefSeq" id="XP_040764655.1">
    <property type="nucleotide sequence ID" value="XM_040904380.1"/>
</dbReference>
<dbReference type="PANTHER" id="PTHR12673">
    <property type="entry name" value="FACIOGENITAL DYSPLASIA PROTEIN"/>
    <property type="match status" value="1"/>
</dbReference>
<feature type="compositionally biased region" description="Polar residues" evidence="1">
    <location>
        <begin position="916"/>
        <end position="945"/>
    </location>
</feature>
<feature type="region of interest" description="Disordered" evidence="1">
    <location>
        <begin position="1"/>
        <end position="80"/>
    </location>
</feature>
<dbReference type="OrthoDB" id="660555at2759"/>
<organism evidence="3 4">
    <name type="scientific">Laetiporus sulphureus 93-53</name>
    <dbReference type="NCBI Taxonomy" id="1314785"/>
    <lineage>
        <taxon>Eukaryota</taxon>
        <taxon>Fungi</taxon>
        <taxon>Dikarya</taxon>
        <taxon>Basidiomycota</taxon>
        <taxon>Agaricomycotina</taxon>
        <taxon>Agaricomycetes</taxon>
        <taxon>Polyporales</taxon>
        <taxon>Laetiporus</taxon>
    </lineage>
</organism>
<accession>A0A165EF22</accession>
<dbReference type="Gene3D" id="3.80.10.10">
    <property type="entry name" value="Ribonuclease Inhibitor"/>
    <property type="match status" value="1"/>
</dbReference>
<feature type="region of interest" description="Disordered" evidence="1">
    <location>
        <begin position="114"/>
        <end position="153"/>
    </location>
</feature>
<dbReference type="Proteomes" id="UP000076871">
    <property type="component" value="Unassembled WGS sequence"/>
</dbReference>
<dbReference type="SUPFAM" id="SSF52058">
    <property type="entry name" value="L domain-like"/>
    <property type="match status" value="1"/>
</dbReference>
<feature type="compositionally biased region" description="Low complexity" evidence="1">
    <location>
        <begin position="641"/>
        <end position="650"/>
    </location>
</feature>
<dbReference type="Pfam" id="PF00621">
    <property type="entry name" value="RhoGEF"/>
    <property type="match status" value="1"/>
</dbReference>
<dbReference type="PROSITE" id="PS50010">
    <property type="entry name" value="DH_2"/>
    <property type="match status" value="1"/>
</dbReference>
<dbReference type="InterPro" id="IPR001331">
    <property type="entry name" value="GDS_CDC24_CS"/>
</dbReference>
<dbReference type="Gene3D" id="1.20.900.10">
    <property type="entry name" value="Dbl homology (DH) domain"/>
    <property type="match status" value="1"/>
</dbReference>
<dbReference type="GO" id="GO:0005085">
    <property type="term" value="F:guanyl-nucleotide exchange factor activity"/>
    <property type="evidence" value="ECO:0007669"/>
    <property type="project" value="InterPro"/>
</dbReference>
<keyword evidence="4" id="KW-1185">Reference proteome</keyword>
<dbReference type="GO" id="GO:0005737">
    <property type="term" value="C:cytoplasm"/>
    <property type="evidence" value="ECO:0007669"/>
    <property type="project" value="TreeGrafter"/>
</dbReference>
<feature type="compositionally biased region" description="Basic and acidic residues" evidence="1">
    <location>
        <begin position="513"/>
        <end position="526"/>
    </location>
</feature>
<feature type="compositionally biased region" description="Low complexity" evidence="1">
    <location>
        <begin position="892"/>
        <end position="908"/>
    </location>
</feature>
<dbReference type="InterPro" id="IPR032675">
    <property type="entry name" value="LRR_dom_sf"/>
</dbReference>
<dbReference type="STRING" id="1314785.A0A165EF22"/>